<proteinExistence type="predicted"/>
<dbReference type="WBParaSite" id="PTRK_0001078500.1">
    <property type="protein sequence ID" value="PTRK_0001078500.1"/>
    <property type="gene ID" value="PTRK_0001078500"/>
</dbReference>
<evidence type="ECO:0000256" key="2">
    <source>
        <dbReference type="SAM" id="Phobius"/>
    </source>
</evidence>
<dbReference type="PRINTS" id="PR00625">
    <property type="entry name" value="JDOMAIN"/>
</dbReference>
<dbReference type="AlphaFoldDB" id="A0A0N4ZQI8"/>
<dbReference type="InterPro" id="IPR052763">
    <property type="entry name" value="DnaJ_C4"/>
</dbReference>
<dbReference type="Gene3D" id="1.10.287.110">
    <property type="entry name" value="DnaJ domain"/>
    <property type="match status" value="1"/>
</dbReference>
<evidence type="ECO:0000259" key="3">
    <source>
        <dbReference type="PROSITE" id="PS50076"/>
    </source>
</evidence>
<protein>
    <submittedName>
        <fullName evidence="5">J domain-containing protein</fullName>
    </submittedName>
</protein>
<feature type="domain" description="J" evidence="3">
    <location>
        <begin position="24"/>
        <end position="103"/>
    </location>
</feature>
<keyword evidence="4" id="KW-1185">Reference proteome</keyword>
<dbReference type="PANTHER" id="PTHR44825:SF1">
    <property type="entry name" value="DNAJ HOMOLOG SUBFAMILY C MEMBER 4"/>
    <property type="match status" value="1"/>
</dbReference>
<evidence type="ECO:0000256" key="1">
    <source>
        <dbReference type="SAM" id="MobiDB-lite"/>
    </source>
</evidence>
<dbReference type="SUPFAM" id="SSF46565">
    <property type="entry name" value="Chaperone J-domain"/>
    <property type="match status" value="1"/>
</dbReference>
<evidence type="ECO:0000313" key="4">
    <source>
        <dbReference type="Proteomes" id="UP000038045"/>
    </source>
</evidence>
<dbReference type="PANTHER" id="PTHR44825">
    <property type="match status" value="1"/>
</dbReference>
<name>A0A0N4ZQI8_PARTI</name>
<dbReference type="PROSITE" id="PS50076">
    <property type="entry name" value="DNAJ_2"/>
    <property type="match status" value="1"/>
</dbReference>
<feature type="region of interest" description="Disordered" evidence="1">
    <location>
        <begin position="126"/>
        <end position="153"/>
    </location>
</feature>
<keyword evidence="2" id="KW-0812">Transmembrane</keyword>
<evidence type="ECO:0000313" key="5">
    <source>
        <dbReference type="WBParaSite" id="PTRK_0001078500.1"/>
    </source>
</evidence>
<dbReference type="SMART" id="SM00271">
    <property type="entry name" value="DnaJ"/>
    <property type="match status" value="1"/>
</dbReference>
<accession>A0A0N4ZQI8</accession>
<dbReference type="InterPro" id="IPR036869">
    <property type="entry name" value="J_dom_sf"/>
</dbReference>
<organism evidence="4 5">
    <name type="scientific">Parastrongyloides trichosuri</name>
    <name type="common">Possum-specific nematode worm</name>
    <dbReference type="NCBI Taxonomy" id="131310"/>
    <lineage>
        <taxon>Eukaryota</taxon>
        <taxon>Metazoa</taxon>
        <taxon>Ecdysozoa</taxon>
        <taxon>Nematoda</taxon>
        <taxon>Chromadorea</taxon>
        <taxon>Rhabditida</taxon>
        <taxon>Tylenchina</taxon>
        <taxon>Panagrolaimomorpha</taxon>
        <taxon>Strongyloidoidea</taxon>
        <taxon>Strongyloididae</taxon>
        <taxon>Parastrongyloides</taxon>
    </lineage>
</organism>
<sequence length="205" mass="23698">MNICPLKIFRPIYRFASYDIKKKSHYEILGIAKNATDEEIKRAFLNKSRELHPDGDLFKEGREKPKNKSHWSVKSKTHSFMELKEAYDVLRKDEKRKEYDSQLFDLESKDGYLMSVNKKNNILSRSFSTGAPSSSGGGGENRNPAGHFINPNELYEKEEKNKRYFKYGAIITVVAIIANILYVDFLTKKKAIIKERNNLKQVGLV</sequence>
<keyword evidence="2" id="KW-1133">Transmembrane helix</keyword>
<reference evidence="5" key="1">
    <citation type="submission" date="2017-02" db="UniProtKB">
        <authorList>
            <consortium name="WormBaseParasite"/>
        </authorList>
    </citation>
    <scope>IDENTIFICATION</scope>
</reference>
<dbReference type="Proteomes" id="UP000038045">
    <property type="component" value="Unplaced"/>
</dbReference>
<keyword evidence="2" id="KW-0472">Membrane</keyword>
<dbReference type="STRING" id="131310.A0A0N4ZQI8"/>
<dbReference type="CDD" id="cd06257">
    <property type="entry name" value="DnaJ"/>
    <property type="match status" value="1"/>
</dbReference>
<dbReference type="InterPro" id="IPR001623">
    <property type="entry name" value="DnaJ_domain"/>
</dbReference>
<feature type="transmembrane region" description="Helical" evidence="2">
    <location>
        <begin position="164"/>
        <end position="186"/>
    </location>
</feature>
<dbReference type="Pfam" id="PF00226">
    <property type="entry name" value="DnaJ"/>
    <property type="match status" value="1"/>
</dbReference>